<reference evidence="3 4" key="1">
    <citation type="submission" date="2020-08" db="EMBL/GenBank/DDBJ databases">
        <title>Genomic Encyclopedia of Type Strains, Phase IV (KMG-IV): sequencing the most valuable type-strain genomes for metagenomic binning, comparative biology and taxonomic classification.</title>
        <authorList>
            <person name="Goeker M."/>
        </authorList>
    </citation>
    <scope>NUCLEOTIDE SEQUENCE [LARGE SCALE GENOMIC DNA]</scope>
    <source>
        <strain evidence="3 4">DSM 11805</strain>
    </source>
</reference>
<dbReference type="Pfam" id="PF00795">
    <property type="entry name" value="CN_hydrolase"/>
    <property type="match status" value="1"/>
</dbReference>
<organism evidence="3 4">
    <name type="scientific">Gracilibacillus halotolerans</name>
    <dbReference type="NCBI Taxonomy" id="74386"/>
    <lineage>
        <taxon>Bacteria</taxon>
        <taxon>Bacillati</taxon>
        <taxon>Bacillota</taxon>
        <taxon>Bacilli</taxon>
        <taxon>Bacillales</taxon>
        <taxon>Bacillaceae</taxon>
        <taxon>Gracilibacillus</taxon>
    </lineage>
</organism>
<dbReference type="PANTHER" id="PTHR23088">
    <property type="entry name" value="NITRILASE-RELATED"/>
    <property type="match status" value="1"/>
</dbReference>
<sequence>MLAERVKGLKYLIYQMDVEPANPEKNRQKVKDWIEKQVPLHQPDTIILPEMWNTGYALDQLDDGADDDGKETLELLQPLAKKHGVHIIGGSVANRRNDGIYNSSMIIRNDGELIHEYDKVHLVPMLDEHKFLQGGQAGGAIFELDGIKMGLVICYDLRFPELMRSIALQGAEVIHVVAQWPESRRTHWRYLQHARAIENECYVISANSAGICNDTQFAGESLVIEPNGDLVVEGSPKKEETIQFTIDLDKVKDMRERIPVFSDRVPNLYKMDQ</sequence>
<comment type="similarity">
    <text evidence="1">Belongs to the carbon-nitrogen hydrolase superfamily. NIT1/NIT2 family.</text>
</comment>
<gene>
    <name evidence="3" type="ORF">GGQ92_000910</name>
</gene>
<protein>
    <submittedName>
        <fullName evidence="3">Putative amidohydrolase</fullName>
    </submittedName>
</protein>
<proteinExistence type="inferred from homology"/>
<name>A0A841RI19_9BACI</name>
<dbReference type="InterPro" id="IPR001110">
    <property type="entry name" value="UPF0012_CS"/>
</dbReference>
<dbReference type="InterPro" id="IPR003010">
    <property type="entry name" value="C-N_Hydrolase"/>
</dbReference>
<dbReference type="AlphaFoldDB" id="A0A841RI19"/>
<dbReference type="InterPro" id="IPR036526">
    <property type="entry name" value="C-N_Hydrolase_sf"/>
</dbReference>
<comment type="caution">
    <text evidence="3">The sequence shown here is derived from an EMBL/GenBank/DDBJ whole genome shotgun (WGS) entry which is preliminary data.</text>
</comment>
<dbReference type="EMBL" id="JACHON010000002">
    <property type="protein sequence ID" value="MBB6512129.1"/>
    <property type="molecule type" value="Genomic_DNA"/>
</dbReference>
<keyword evidence="3" id="KW-0378">Hydrolase</keyword>
<dbReference type="Gene3D" id="3.60.110.10">
    <property type="entry name" value="Carbon-nitrogen hydrolase"/>
    <property type="match status" value="1"/>
</dbReference>
<evidence type="ECO:0000313" key="3">
    <source>
        <dbReference type="EMBL" id="MBB6512129.1"/>
    </source>
</evidence>
<keyword evidence="4" id="KW-1185">Reference proteome</keyword>
<evidence type="ECO:0000313" key="4">
    <source>
        <dbReference type="Proteomes" id="UP000572212"/>
    </source>
</evidence>
<feature type="domain" description="CN hydrolase" evidence="2">
    <location>
        <begin position="9"/>
        <end position="248"/>
    </location>
</feature>
<dbReference type="SUPFAM" id="SSF56317">
    <property type="entry name" value="Carbon-nitrogen hydrolase"/>
    <property type="match status" value="1"/>
</dbReference>
<evidence type="ECO:0000256" key="1">
    <source>
        <dbReference type="ARBA" id="ARBA00010613"/>
    </source>
</evidence>
<dbReference type="GO" id="GO:0016787">
    <property type="term" value="F:hydrolase activity"/>
    <property type="evidence" value="ECO:0007669"/>
    <property type="project" value="UniProtKB-KW"/>
</dbReference>
<dbReference type="PROSITE" id="PS01227">
    <property type="entry name" value="UPF0012"/>
    <property type="match status" value="1"/>
</dbReference>
<dbReference type="RefSeq" id="WP_343068759.1">
    <property type="nucleotide sequence ID" value="NZ_BAAACU010000002.1"/>
</dbReference>
<dbReference type="Proteomes" id="UP000572212">
    <property type="component" value="Unassembled WGS sequence"/>
</dbReference>
<dbReference type="CDD" id="cd07583">
    <property type="entry name" value="nitrilase_5"/>
    <property type="match status" value="1"/>
</dbReference>
<dbReference type="PROSITE" id="PS50263">
    <property type="entry name" value="CN_HYDROLASE"/>
    <property type="match status" value="1"/>
</dbReference>
<evidence type="ECO:0000259" key="2">
    <source>
        <dbReference type="PROSITE" id="PS50263"/>
    </source>
</evidence>
<dbReference type="PANTHER" id="PTHR23088:SF27">
    <property type="entry name" value="DEAMINATED GLUTATHIONE AMIDASE"/>
    <property type="match status" value="1"/>
</dbReference>
<accession>A0A841RI19</accession>